<dbReference type="EMBL" id="JADCNM010000008">
    <property type="protein sequence ID" value="KAG0472235.1"/>
    <property type="molecule type" value="Genomic_DNA"/>
</dbReference>
<evidence type="ECO:0000313" key="1">
    <source>
        <dbReference type="EMBL" id="KAG0472235.1"/>
    </source>
</evidence>
<evidence type="ECO:0000313" key="2">
    <source>
        <dbReference type="Proteomes" id="UP000639772"/>
    </source>
</evidence>
<organism evidence="1 2">
    <name type="scientific">Vanilla planifolia</name>
    <name type="common">Vanilla</name>
    <dbReference type="NCBI Taxonomy" id="51239"/>
    <lineage>
        <taxon>Eukaryota</taxon>
        <taxon>Viridiplantae</taxon>
        <taxon>Streptophyta</taxon>
        <taxon>Embryophyta</taxon>
        <taxon>Tracheophyta</taxon>
        <taxon>Spermatophyta</taxon>
        <taxon>Magnoliopsida</taxon>
        <taxon>Liliopsida</taxon>
        <taxon>Asparagales</taxon>
        <taxon>Orchidaceae</taxon>
        <taxon>Vanilloideae</taxon>
        <taxon>Vanilleae</taxon>
        <taxon>Vanilla</taxon>
    </lineage>
</organism>
<gene>
    <name evidence="1" type="ORF">HPP92_016781</name>
</gene>
<proteinExistence type="predicted"/>
<comment type="caution">
    <text evidence="1">The sequence shown here is derived from an EMBL/GenBank/DDBJ whole genome shotgun (WGS) entry which is preliminary data.</text>
</comment>
<reference evidence="1 2" key="1">
    <citation type="journal article" date="2020" name="Nat. Food">
        <title>A phased Vanilla planifolia genome enables genetic improvement of flavour and production.</title>
        <authorList>
            <person name="Hasing T."/>
            <person name="Tang H."/>
            <person name="Brym M."/>
            <person name="Khazi F."/>
            <person name="Huang T."/>
            <person name="Chambers A.H."/>
        </authorList>
    </citation>
    <scope>NUCLEOTIDE SEQUENCE [LARGE SCALE GENOMIC DNA]</scope>
    <source>
        <tissue evidence="1">Leaf</tissue>
    </source>
</reference>
<name>A0A835QFF6_VANPL</name>
<sequence>MRVDTDDTCRYGLTESCCRQVSPWINDLAMEGHAEMMLIESISNGTSEDKEMGRIENGLPYLPSNANDDEELEMEGCLYFCDSMLSIGAPKLASQATR</sequence>
<protein>
    <submittedName>
        <fullName evidence="1">Uncharacterized protein</fullName>
    </submittedName>
</protein>
<dbReference type="AlphaFoldDB" id="A0A835QFF6"/>
<dbReference type="Proteomes" id="UP000639772">
    <property type="component" value="Unassembled WGS sequence"/>
</dbReference>
<accession>A0A835QFF6</accession>